<accession>A0ABV0F4L2</accession>
<feature type="domain" description="Flavodoxin" evidence="1">
    <location>
        <begin position="1"/>
        <end position="79"/>
    </location>
</feature>
<dbReference type="Proteomes" id="UP001429357">
    <property type="component" value="Unassembled WGS sequence"/>
</dbReference>
<sequence>MGKISKKLNQFCQDNLQDLLTKQVAIYLCCGFSEEYANYLQESFPKTLLTKATITAHFGGEAKLDSMKLLDKLIVKAALKNRPEALHLIHENITGFSQYLNYTSSQLIK</sequence>
<proteinExistence type="predicted"/>
<name>A0ABV0F4L2_9ENTE</name>
<reference evidence="2 3" key="2">
    <citation type="submission" date="2024-02" db="EMBL/GenBank/DDBJ databases">
        <title>The Genome Sequence of Enterococcus diestrammenae JM9A.</title>
        <authorList>
            <person name="Earl A."/>
            <person name="Manson A."/>
            <person name="Gilmore M."/>
            <person name="Sanders J."/>
            <person name="Shea T."/>
            <person name="Howe W."/>
            <person name="Livny J."/>
            <person name="Cuomo C."/>
            <person name="Neafsey D."/>
            <person name="Birren B."/>
        </authorList>
    </citation>
    <scope>NUCLEOTIDE SEQUENCE [LARGE SCALE GENOMIC DNA]</scope>
    <source>
        <strain evidence="2 3">JM9A</strain>
    </source>
</reference>
<dbReference type="Pfam" id="PF12724">
    <property type="entry name" value="Flavodoxin_5"/>
    <property type="match status" value="1"/>
</dbReference>
<evidence type="ECO:0000313" key="2">
    <source>
        <dbReference type="EMBL" id="MEO1781913.1"/>
    </source>
</evidence>
<evidence type="ECO:0000259" key="1">
    <source>
        <dbReference type="Pfam" id="PF12724"/>
    </source>
</evidence>
<protein>
    <recommendedName>
        <fullName evidence="1">Flavodoxin domain-containing protein</fullName>
    </recommendedName>
</protein>
<organism evidence="2 3">
    <name type="scientific">Enterococcus diestrammenae</name>
    <dbReference type="NCBI Taxonomy" id="1155073"/>
    <lineage>
        <taxon>Bacteria</taxon>
        <taxon>Bacillati</taxon>
        <taxon>Bacillota</taxon>
        <taxon>Bacilli</taxon>
        <taxon>Lactobacillales</taxon>
        <taxon>Enterococcaceae</taxon>
        <taxon>Enterococcus</taxon>
    </lineage>
</organism>
<reference evidence="3" key="1">
    <citation type="submission" date="2016-06" db="EMBL/GenBank/DDBJ databases">
        <title>Four novel species of enterococci isolated from chicken manure.</title>
        <authorList>
            <person name="Van Tyne D."/>
        </authorList>
    </citation>
    <scope>NUCLEOTIDE SEQUENCE [LARGE SCALE GENOMIC DNA]</scope>
    <source>
        <strain evidence="3">JM9A</strain>
    </source>
</reference>
<keyword evidence="3" id="KW-1185">Reference proteome</keyword>
<dbReference type="EMBL" id="MAEI02000001">
    <property type="protein sequence ID" value="MEO1781913.1"/>
    <property type="molecule type" value="Genomic_DNA"/>
</dbReference>
<evidence type="ECO:0000313" key="3">
    <source>
        <dbReference type="Proteomes" id="UP001429357"/>
    </source>
</evidence>
<dbReference type="InterPro" id="IPR026816">
    <property type="entry name" value="Flavodoxin_dom"/>
</dbReference>
<gene>
    <name evidence="2" type="ORF">BAU18_001506</name>
</gene>
<comment type="caution">
    <text evidence="2">The sequence shown here is derived from an EMBL/GenBank/DDBJ whole genome shotgun (WGS) entry which is preliminary data.</text>
</comment>